<feature type="compositionally biased region" description="Basic and acidic residues" evidence="7">
    <location>
        <begin position="103"/>
        <end position="114"/>
    </location>
</feature>
<evidence type="ECO:0000256" key="5">
    <source>
        <dbReference type="ARBA" id="ARBA00023163"/>
    </source>
</evidence>
<dbReference type="InterPro" id="IPR009044">
    <property type="entry name" value="ssDNA-bd_transcriptional_reg"/>
</dbReference>
<keyword evidence="3" id="KW-0805">Transcription regulation</keyword>
<dbReference type="EMBL" id="CP136893">
    <property type="protein sequence ID" value="WOL03029.1"/>
    <property type="molecule type" value="Genomic_DNA"/>
</dbReference>
<evidence type="ECO:0000313" key="9">
    <source>
        <dbReference type="EMBL" id="WOL03029.1"/>
    </source>
</evidence>
<dbReference type="GO" id="GO:0003713">
    <property type="term" value="F:transcription coactivator activity"/>
    <property type="evidence" value="ECO:0007669"/>
    <property type="project" value="InterPro"/>
</dbReference>
<sequence>MDEETKQKIEETVLEILRDADMTATTEYKVRTTASERLGIDLSRPDCKLFVRSVVESFLIAQNNEDAAATSNPQKEEEIPQAEQPEQDQVEEDVAEEEEDPDDGAKKRQRAPKEYDDEGDLIVCRLSNKRRVTIQDFRGKTLVSIREYYMKDGKELPSSKGISLTVEQWEAFRNAVPAIVSAIKKLEDSD</sequence>
<comment type="similarity">
    <text evidence="2">Belongs to the transcriptional coactivator PC4 family.</text>
</comment>
<organism evidence="9 10">
    <name type="scientific">Canna indica</name>
    <name type="common">Indian-shot</name>
    <dbReference type="NCBI Taxonomy" id="4628"/>
    <lineage>
        <taxon>Eukaryota</taxon>
        <taxon>Viridiplantae</taxon>
        <taxon>Streptophyta</taxon>
        <taxon>Embryophyta</taxon>
        <taxon>Tracheophyta</taxon>
        <taxon>Spermatophyta</taxon>
        <taxon>Magnoliopsida</taxon>
        <taxon>Liliopsida</taxon>
        <taxon>Zingiberales</taxon>
        <taxon>Cannaceae</taxon>
        <taxon>Canna</taxon>
    </lineage>
</organism>
<name>A0AAQ3Q9T9_9LILI</name>
<dbReference type="InterPro" id="IPR014876">
    <property type="entry name" value="DEK_C"/>
</dbReference>
<accession>A0AAQ3Q9T9</accession>
<dbReference type="FunFam" id="2.30.31.10:FF:000004">
    <property type="entry name" value="RNA polymerase II transcriptional coactivator KELP"/>
    <property type="match status" value="1"/>
</dbReference>
<dbReference type="Gene3D" id="2.30.31.10">
    <property type="entry name" value="Transcriptional Coactivator Pc4, Chain A"/>
    <property type="match status" value="1"/>
</dbReference>
<dbReference type="InterPro" id="IPR003173">
    <property type="entry name" value="PC4_C"/>
</dbReference>
<dbReference type="AlphaFoldDB" id="A0AAQ3Q9T9"/>
<feature type="compositionally biased region" description="Acidic residues" evidence="7">
    <location>
        <begin position="85"/>
        <end position="102"/>
    </location>
</feature>
<evidence type="ECO:0000256" key="4">
    <source>
        <dbReference type="ARBA" id="ARBA00023125"/>
    </source>
</evidence>
<evidence type="ECO:0000313" key="10">
    <source>
        <dbReference type="Proteomes" id="UP001327560"/>
    </source>
</evidence>
<dbReference type="InterPro" id="IPR017415">
    <property type="entry name" value="KELP"/>
</dbReference>
<dbReference type="GO" id="GO:0060261">
    <property type="term" value="P:positive regulation of transcription initiation by RNA polymerase II"/>
    <property type="evidence" value="ECO:0007669"/>
    <property type="project" value="InterPro"/>
</dbReference>
<evidence type="ECO:0000256" key="2">
    <source>
        <dbReference type="ARBA" id="ARBA00009001"/>
    </source>
</evidence>
<evidence type="ECO:0000256" key="3">
    <source>
        <dbReference type="ARBA" id="ARBA00023015"/>
    </source>
</evidence>
<evidence type="ECO:0000259" key="8">
    <source>
        <dbReference type="PROSITE" id="PS51998"/>
    </source>
</evidence>
<dbReference type="PROSITE" id="PS51998">
    <property type="entry name" value="DEK_C"/>
    <property type="match status" value="1"/>
</dbReference>
<dbReference type="InterPro" id="IPR045125">
    <property type="entry name" value="Sub1/Tcp4-like"/>
</dbReference>
<gene>
    <name evidence="9" type="ORF">Cni_G11749</name>
</gene>
<feature type="region of interest" description="Disordered" evidence="7">
    <location>
        <begin position="65"/>
        <end position="114"/>
    </location>
</feature>
<comment type="subcellular location">
    <subcellularLocation>
        <location evidence="1">Nucleus</location>
    </subcellularLocation>
</comment>
<dbReference type="Proteomes" id="UP001327560">
    <property type="component" value="Chromosome 4"/>
</dbReference>
<proteinExistence type="inferred from homology"/>
<dbReference type="PIRSF" id="PIRSF038156">
    <property type="entry name" value="RNA_pol_II_KELP"/>
    <property type="match status" value="1"/>
</dbReference>
<keyword evidence="4" id="KW-0238">DNA-binding</keyword>
<keyword evidence="5" id="KW-0804">Transcription</keyword>
<evidence type="ECO:0000256" key="1">
    <source>
        <dbReference type="ARBA" id="ARBA00004123"/>
    </source>
</evidence>
<dbReference type="Pfam" id="PF08766">
    <property type="entry name" value="DEK_C"/>
    <property type="match status" value="1"/>
</dbReference>
<keyword evidence="6" id="KW-0539">Nucleus</keyword>
<feature type="domain" description="DEK-C" evidence="8">
    <location>
        <begin position="3"/>
        <end position="60"/>
    </location>
</feature>
<dbReference type="SUPFAM" id="SSF54447">
    <property type="entry name" value="ssDNA-binding transcriptional regulator domain"/>
    <property type="match status" value="1"/>
</dbReference>
<dbReference type="GO" id="GO:0005634">
    <property type="term" value="C:nucleus"/>
    <property type="evidence" value="ECO:0007669"/>
    <property type="project" value="UniProtKB-SubCell"/>
</dbReference>
<keyword evidence="10" id="KW-1185">Reference proteome</keyword>
<dbReference type="Pfam" id="PF02229">
    <property type="entry name" value="PC4"/>
    <property type="match status" value="1"/>
</dbReference>
<evidence type="ECO:0000256" key="6">
    <source>
        <dbReference type="ARBA" id="ARBA00023242"/>
    </source>
</evidence>
<protein>
    <submittedName>
        <fullName evidence="9">RNA polymerase II transcriptional coactivator KELP</fullName>
    </submittedName>
</protein>
<evidence type="ECO:0000256" key="7">
    <source>
        <dbReference type="SAM" id="MobiDB-lite"/>
    </source>
</evidence>
<dbReference type="PANTHER" id="PTHR13215">
    <property type="entry name" value="RNA POLYMERASE II TRANSCRIPTIONAL COACTIVATOR"/>
    <property type="match status" value="1"/>
</dbReference>
<dbReference type="GO" id="GO:0003677">
    <property type="term" value="F:DNA binding"/>
    <property type="evidence" value="ECO:0007669"/>
    <property type="project" value="UniProtKB-KW"/>
</dbReference>
<reference evidence="9 10" key="1">
    <citation type="submission" date="2023-10" db="EMBL/GenBank/DDBJ databases">
        <title>Chromosome-scale genome assembly provides insights into flower coloration mechanisms of Canna indica.</title>
        <authorList>
            <person name="Li C."/>
        </authorList>
    </citation>
    <scope>NUCLEOTIDE SEQUENCE [LARGE SCALE GENOMIC DNA]</scope>
    <source>
        <tissue evidence="9">Flower</tissue>
    </source>
</reference>